<protein>
    <submittedName>
        <fullName evidence="2">DUF2490 domain-containing protein</fullName>
    </submittedName>
</protein>
<keyword evidence="3" id="KW-1185">Reference proteome</keyword>
<dbReference type="AlphaFoldDB" id="A0A7J5U0C6"/>
<organism evidence="2 3">
    <name type="scientific">Rudanella paleaurantiibacter</name>
    <dbReference type="NCBI Taxonomy" id="2614655"/>
    <lineage>
        <taxon>Bacteria</taxon>
        <taxon>Pseudomonadati</taxon>
        <taxon>Bacteroidota</taxon>
        <taxon>Cytophagia</taxon>
        <taxon>Cytophagales</taxon>
        <taxon>Cytophagaceae</taxon>
        <taxon>Rudanella</taxon>
    </lineage>
</organism>
<accession>A0A7J5U0C6</accession>
<dbReference type="InterPro" id="IPR019619">
    <property type="entry name" value="DUF2490"/>
</dbReference>
<keyword evidence="1" id="KW-0732">Signal</keyword>
<gene>
    <name evidence="2" type="ORF">F5984_10390</name>
</gene>
<feature type="chain" id="PRO_5029561027" evidence="1">
    <location>
        <begin position="21"/>
        <end position="260"/>
    </location>
</feature>
<comment type="caution">
    <text evidence="2">The sequence shown here is derived from an EMBL/GenBank/DDBJ whole genome shotgun (WGS) entry which is preliminary data.</text>
</comment>
<evidence type="ECO:0000256" key="1">
    <source>
        <dbReference type="SAM" id="SignalP"/>
    </source>
</evidence>
<name>A0A7J5U0C6_9BACT</name>
<reference evidence="2 3" key="1">
    <citation type="submission" date="2019-10" db="EMBL/GenBank/DDBJ databases">
        <title>Rudanella paleaurantiibacter sp. nov., isolated from sludge.</title>
        <authorList>
            <person name="Xu S.Q."/>
        </authorList>
    </citation>
    <scope>NUCLEOTIDE SEQUENCE [LARGE SCALE GENOMIC DNA]</scope>
    <source>
        <strain evidence="2 3">HX-22-17</strain>
    </source>
</reference>
<evidence type="ECO:0000313" key="2">
    <source>
        <dbReference type="EMBL" id="KAB7731203.1"/>
    </source>
</evidence>
<proteinExistence type="predicted"/>
<dbReference type="RefSeq" id="WP_152124185.1">
    <property type="nucleotide sequence ID" value="NZ_WELI01000003.1"/>
</dbReference>
<dbReference type="Proteomes" id="UP000488299">
    <property type="component" value="Unassembled WGS sequence"/>
</dbReference>
<sequence length="260" mass="29669">MKHVLRTAAALLAINASVQAQTWTYFGMFPQYSQTGNVSKRLNYNAFISSTVDPFHKSTETKYFPTSDLQLYVQPSLHYKLTPNTQLGIGSAHVRHHLFGLYVNENRVWAQAVSSLPLGKGRLTHRLRYEERYPLNLKTKQWSYAQLFRYHVGFTLPLYNPKEQKQGLFVSVSNEAFLCLSGAKNSPVSSKNAFYGENWISGGIGYNFGNQLGKLELGYNYQDLIRNKAGDHRHLHLAQVTWSTNFTLENLGVWLLTPPY</sequence>
<feature type="signal peptide" evidence="1">
    <location>
        <begin position="1"/>
        <end position="20"/>
    </location>
</feature>
<dbReference type="Pfam" id="PF10677">
    <property type="entry name" value="DUF2490"/>
    <property type="match status" value="1"/>
</dbReference>
<dbReference type="EMBL" id="WELI01000003">
    <property type="protein sequence ID" value="KAB7731203.1"/>
    <property type="molecule type" value="Genomic_DNA"/>
</dbReference>
<evidence type="ECO:0000313" key="3">
    <source>
        <dbReference type="Proteomes" id="UP000488299"/>
    </source>
</evidence>